<reference evidence="2 3" key="1">
    <citation type="submission" date="2016-10" db="EMBL/GenBank/DDBJ databases">
        <authorList>
            <person name="de Groot N.N."/>
        </authorList>
    </citation>
    <scope>NUCLEOTIDE SEQUENCE [LARGE SCALE GENOMIC DNA]</scope>
    <source>
        <strain evidence="2 3">S137</strain>
    </source>
</reference>
<protein>
    <submittedName>
        <fullName evidence="2">Uncharacterized protein</fullName>
    </submittedName>
</protein>
<keyword evidence="1" id="KW-1133">Transmembrane helix</keyword>
<evidence type="ECO:0000313" key="2">
    <source>
        <dbReference type="EMBL" id="SDP03318.1"/>
    </source>
</evidence>
<keyword evidence="1" id="KW-0472">Membrane</keyword>
<name>A0A1H0PF84_SELRU</name>
<accession>A0A1H0PF84</accession>
<gene>
    <name evidence="2" type="ORF">SAMN05216366_1057</name>
</gene>
<evidence type="ECO:0000313" key="3">
    <source>
        <dbReference type="Proteomes" id="UP000182412"/>
    </source>
</evidence>
<organism evidence="2 3">
    <name type="scientific">Selenomonas ruminantium</name>
    <dbReference type="NCBI Taxonomy" id="971"/>
    <lineage>
        <taxon>Bacteria</taxon>
        <taxon>Bacillati</taxon>
        <taxon>Bacillota</taxon>
        <taxon>Negativicutes</taxon>
        <taxon>Selenomonadales</taxon>
        <taxon>Selenomonadaceae</taxon>
        <taxon>Selenomonas</taxon>
    </lineage>
</organism>
<dbReference type="AlphaFoldDB" id="A0A1H0PF84"/>
<feature type="transmembrane region" description="Helical" evidence="1">
    <location>
        <begin position="53"/>
        <end position="71"/>
    </location>
</feature>
<evidence type="ECO:0000256" key="1">
    <source>
        <dbReference type="SAM" id="Phobius"/>
    </source>
</evidence>
<feature type="transmembrane region" description="Helical" evidence="1">
    <location>
        <begin position="30"/>
        <end position="47"/>
    </location>
</feature>
<proteinExistence type="predicted"/>
<dbReference type="OrthoDB" id="1666523at2"/>
<sequence length="109" mass="12639">MAKQYKKLQNKLHPKAVKKEEPQYKPGKDYLLLIMIGITFILTFVGWEQFDNTNRAMYFLLTLSLTLTYLYRHGNFSEKIKAYVNAASLGSIGLAVALFLLNLYYQFFG</sequence>
<dbReference type="EMBL" id="FNJQ01000005">
    <property type="protein sequence ID" value="SDP03318.1"/>
    <property type="molecule type" value="Genomic_DNA"/>
</dbReference>
<feature type="transmembrane region" description="Helical" evidence="1">
    <location>
        <begin position="83"/>
        <end position="105"/>
    </location>
</feature>
<dbReference type="Proteomes" id="UP000182412">
    <property type="component" value="Unassembled WGS sequence"/>
</dbReference>
<dbReference type="RefSeq" id="WP_074571521.1">
    <property type="nucleotide sequence ID" value="NZ_FNJQ01000005.1"/>
</dbReference>
<keyword evidence="1" id="KW-0812">Transmembrane</keyword>